<feature type="transmembrane region" description="Helical" evidence="5">
    <location>
        <begin position="277"/>
        <end position="297"/>
    </location>
</feature>
<accession>A0A1X0NM09</accession>
<dbReference type="EMBL" id="NBCO01000037">
    <property type="protein sequence ID" value="ORC85179.1"/>
    <property type="molecule type" value="Genomic_DNA"/>
</dbReference>
<dbReference type="Pfam" id="PF07690">
    <property type="entry name" value="MFS_1"/>
    <property type="match status" value="1"/>
</dbReference>
<name>A0A1X0NM09_9TRYP</name>
<comment type="caution">
    <text evidence="6">The sequence shown here is derived from an EMBL/GenBank/DDBJ whole genome shotgun (WGS) entry which is preliminary data.</text>
</comment>
<keyword evidence="7" id="KW-1185">Reference proteome</keyword>
<evidence type="ECO:0000313" key="7">
    <source>
        <dbReference type="Proteomes" id="UP000192257"/>
    </source>
</evidence>
<gene>
    <name evidence="6" type="ORF">TM35_000371520</name>
</gene>
<dbReference type="PANTHER" id="PTHR21576:SF157">
    <property type="entry name" value="NODULIN-LIKE DOMAIN-CONTAINING PROTEIN"/>
    <property type="match status" value="1"/>
</dbReference>
<proteinExistence type="predicted"/>
<feature type="transmembrane region" description="Helical" evidence="5">
    <location>
        <begin position="425"/>
        <end position="447"/>
    </location>
</feature>
<feature type="transmembrane region" description="Helical" evidence="5">
    <location>
        <begin position="386"/>
        <end position="405"/>
    </location>
</feature>
<feature type="transmembrane region" description="Helical" evidence="5">
    <location>
        <begin position="459"/>
        <end position="482"/>
    </location>
</feature>
<dbReference type="PANTHER" id="PTHR21576">
    <property type="entry name" value="UNCHARACTERIZED NODULIN-LIKE PROTEIN"/>
    <property type="match status" value="1"/>
</dbReference>
<evidence type="ECO:0000256" key="4">
    <source>
        <dbReference type="ARBA" id="ARBA00023136"/>
    </source>
</evidence>
<dbReference type="InterPro" id="IPR036259">
    <property type="entry name" value="MFS_trans_sf"/>
</dbReference>
<evidence type="ECO:0000256" key="2">
    <source>
        <dbReference type="ARBA" id="ARBA00022692"/>
    </source>
</evidence>
<organism evidence="6 7">
    <name type="scientific">Trypanosoma theileri</name>
    <dbReference type="NCBI Taxonomy" id="67003"/>
    <lineage>
        <taxon>Eukaryota</taxon>
        <taxon>Discoba</taxon>
        <taxon>Euglenozoa</taxon>
        <taxon>Kinetoplastea</taxon>
        <taxon>Metakinetoplastina</taxon>
        <taxon>Trypanosomatida</taxon>
        <taxon>Trypanosomatidae</taxon>
        <taxon>Trypanosoma</taxon>
    </lineage>
</organism>
<dbReference type="GeneID" id="39989232"/>
<feature type="transmembrane region" description="Helical" evidence="5">
    <location>
        <begin position="488"/>
        <end position="512"/>
    </location>
</feature>
<evidence type="ECO:0000256" key="3">
    <source>
        <dbReference type="ARBA" id="ARBA00022989"/>
    </source>
</evidence>
<dbReference type="SUPFAM" id="SSF103473">
    <property type="entry name" value="MFS general substrate transporter"/>
    <property type="match status" value="2"/>
</dbReference>
<dbReference type="Gene3D" id="1.20.1250.20">
    <property type="entry name" value="MFS general substrate transporter like domains"/>
    <property type="match status" value="2"/>
</dbReference>
<dbReference type="Proteomes" id="UP000192257">
    <property type="component" value="Unassembled WGS sequence"/>
</dbReference>
<feature type="transmembrane region" description="Helical" evidence="5">
    <location>
        <begin position="159"/>
        <end position="180"/>
    </location>
</feature>
<protein>
    <recommendedName>
        <fullName evidence="8">Nodulin-like domain-containing protein</fullName>
    </recommendedName>
</protein>
<dbReference type="InterPro" id="IPR011701">
    <property type="entry name" value="MFS"/>
</dbReference>
<feature type="transmembrane region" description="Helical" evidence="5">
    <location>
        <begin position="519"/>
        <end position="540"/>
    </location>
</feature>
<keyword evidence="2 5" id="KW-0812">Transmembrane</keyword>
<dbReference type="OrthoDB" id="410267at2759"/>
<feature type="transmembrane region" description="Helical" evidence="5">
    <location>
        <begin position="245"/>
        <end position="265"/>
    </location>
</feature>
<feature type="transmembrane region" description="Helical" evidence="5">
    <location>
        <begin position="569"/>
        <end position="590"/>
    </location>
</feature>
<evidence type="ECO:0000256" key="1">
    <source>
        <dbReference type="ARBA" id="ARBA00004141"/>
    </source>
</evidence>
<evidence type="ECO:0000313" key="6">
    <source>
        <dbReference type="EMBL" id="ORC85179.1"/>
    </source>
</evidence>
<feature type="transmembrane region" description="Helical" evidence="5">
    <location>
        <begin position="186"/>
        <end position="212"/>
    </location>
</feature>
<dbReference type="AlphaFoldDB" id="A0A1X0NM09"/>
<keyword evidence="3 5" id="KW-1133">Transmembrane helix</keyword>
<evidence type="ECO:0000256" key="5">
    <source>
        <dbReference type="SAM" id="Phobius"/>
    </source>
</evidence>
<dbReference type="VEuPathDB" id="TriTrypDB:TM35_000371520"/>
<dbReference type="GO" id="GO:0016020">
    <property type="term" value="C:membrane"/>
    <property type="evidence" value="ECO:0007669"/>
    <property type="project" value="UniProtKB-SubCell"/>
</dbReference>
<feature type="transmembrane region" description="Helical" evidence="5">
    <location>
        <begin position="67"/>
        <end position="85"/>
    </location>
</feature>
<feature type="transmembrane region" description="Helical" evidence="5">
    <location>
        <begin position="28"/>
        <end position="47"/>
    </location>
</feature>
<keyword evidence="4 5" id="KW-0472">Membrane</keyword>
<feature type="transmembrane region" description="Helical" evidence="5">
    <location>
        <begin position="92"/>
        <end position="113"/>
    </location>
</feature>
<reference evidence="6 7" key="1">
    <citation type="submission" date="2017-03" db="EMBL/GenBank/DDBJ databases">
        <title>An alternative strategy for trypanosome survival in the mammalian bloodstream revealed through genome and transcriptome analysis of the ubiquitous bovine parasite Trypanosoma (Megatrypanum) theileri.</title>
        <authorList>
            <person name="Kelly S."/>
            <person name="Ivens A."/>
            <person name="Mott A."/>
            <person name="O'Neill E."/>
            <person name="Emms D."/>
            <person name="Macleod O."/>
            <person name="Voorheis P."/>
            <person name="Matthews J."/>
            <person name="Matthews K."/>
            <person name="Carrington M."/>
        </authorList>
    </citation>
    <scope>NUCLEOTIDE SEQUENCE [LARGE SCALE GENOMIC DNA]</scope>
    <source>
        <strain evidence="6">Edinburgh</strain>
    </source>
</reference>
<sequence>MRRLFSQTRDVEHRKAAGLPPVDEMKRFRILVCCMFCSICTSIIYAFDLFTTDFSDRFHLSAGDQSTISTVGLVFCYFTLPYGFLFDYAGPFPLLVLSALTGGFGALFLGLTFDGEISGNVVNISVFYALLNTCSGLADTAAIVTLAETFPRNRGPVIALAKVMTSLGSSVLASLSVNIFNNISAFIYFLMVFSVVVSSVAAFVMVLPPYFINGWRRRGKTDEQLAVLTALQPAYHHKFVPVRRLALGYVIAGALLVFFTVVSPVVSYTEVSHKSSIAIGIITIALVLCFFSMILPIQWLGGMDERSDDANGDFSAGEIDLKQLGASGDEVSNTVGNTTTTTQPDNELTFLGDEMTGVRVDDVDPELPQDPRYGGTVWDNLKKPDIWFLLITFVCQSGLGVIVMYNASTISVAITGEERSQGTSALYTAFLGVGSSLGRIGMGMFEAYVQHQPPDNRRFLVTLALPLSPLIAVIAGILLLTLPGKLILLPYILVYFEEGVFAAVSALIFPCLYEGNHGVYYNIGFLTTVVSVIGFNRLLFGLTVDSKHDSLGFGPNEECNVAECVRLPIIVATAVAAVATLLSFIVHIRYSRFVKRERSKGALSAGASVSFD</sequence>
<feature type="transmembrane region" description="Helical" evidence="5">
    <location>
        <begin position="125"/>
        <end position="147"/>
    </location>
</feature>
<dbReference type="RefSeq" id="XP_028879245.1">
    <property type="nucleotide sequence ID" value="XM_029029452.1"/>
</dbReference>
<evidence type="ECO:0008006" key="8">
    <source>
        <dbReference type="Google" id="ProtNLM"/>
    </source>
</evidence>
<dbReference type="GO" id="GO:0022857">
    <property type="term" value="F:transmembrane transporter activity"/>
    <property type="evidence" value="ECO:0007669"/>
    <property type="project" value="InterPro"/>
</dbReference>
<comment type="subcellular location">
    <subcellularLocation>
        <location evidence="1">Membrane</location>
        <topology evidence="1">Multi-pass membrane protein</topology>
    </subcellularLocation>
</comment>